<evidence type="ECO:0000256" key="5">
    <source>
        <dbReference type="ARBA" id="ARBA00022827"/>
    </source>
</evidence>
<dbReference type="Proteomes" id="UP000017836">
    <property type="component" value="Unassembled WGS sequence"/>
</dbReference>
<evidence type="ECO:0000256" key="2">
    <source>
        <dbReference type="ARBA" id="ARBA00004723"/>
    </source>
</evidence>
<dbReference type="InterPro" id="IPR050281">
    <property type="entry name" value="Flavin_monoamine_oxidase"/>
</dbReference>
<evidence type="ECO:0000259" key="8">
    <source>
        <dbReference type="Pfam" id="PF01593"/>
    </source>
</evidence>
<dbReference type="PRINTS" id="PR00757">
    <property type="entry name" value="AMINEOXDASEF"/>
</dbReference>
<proteinExistence type="inferred from homology"/>
<keyword evidence="4" id="KW-0285">Flavoprotein</keyword>
<dbReference type="FunFam" id="3.90.660.10:FF:000012">
    <property type="entry name" value="Polyamine oxidase 1"/>
    <property type="match status" value="1"/>
</dbReference>
<dbReference type="EMBL" id="KI392614">
    <property type="protein sequence ID" value="ERN12646.1"/>
    <property type="molecule type" value="Genomic_DNA"/>
</dbReference>
<dbReference type="AlphaFoldDB" id="W1PXN1"/>
<dbReference type="SUPFAM" id="SSF51905">
    <property type="entry name" value="FAD/NAD(P)-binding domain"/>
    <property type="match status" value="1"/>
</dbReference>
<dbReference type="Pfam" id="PF01593">
    <property type="entry name" value="Amino_oxidase"/>
    <property type="match status" value="2"/>
</dbReference>
<dbReference type="HOGENOM" id="CLU_004498_6_1_1"/>
<dbReference type="Gramene" id="ERN12646">
    <property type="protein sequence ID" value="ERN12646"/>
    <property type="gene ID" value="AMTR_s00025p00238590"/>
</dbReference>
<accession>W1PXN1</accession>
<dbReference type="PANTHER" id="PTHR10742:SF368">
    <property type="entry name" value="POLYAMINE OXIDASE 1"/>
    <property type="match status" value="1"/>
</dbReference>
<feature type="domain" description="Amine oxidase" evidence="8">
    <location>
        <begin position="175"/>
        <end position="434"/>
    </location>
</feature>
<sequence>MDIPSLSSASVIIIGAGISGLGAAKVLSEKGIKDFVILEASDRIGGRIHKEDFCSLKVETGAGWIQGVGGKELNPVWELAQKLGLRTCFSDYSNARFNIYDQSGNVFPRSLASEAYERAVHLANERLRCEEAEVGQCATEEAPLAPSTPMELAIDYILHDFEMAEVEPIATYTEFGEREVLVADARGYDHLLYKMAQSFLTTREGHILDPRLKLNKVVREMEYGRQGVSVRTEDGYIYRGRYAILTVSLGVLQSDLITFRPPLPKWKQDAISKCEIIIYTKIFLKFPFKFWPCGPGTEFFLFAHSKRGYYTFWQHMENAYPGSNMLVVTVTNDESKRIENQNDEETLMEIMEVLRSMFGPKVPMAESILVPRWWNNRFQRGSYSNYPILSSPSDFRDIKAPVGPIFFSGEHTSEKFNGYVHGGYLSGTDTANSLLETMKTKSMALDSQRASRSSEDMAWGVAKRHVVHPWLFITDNLALNHSASSCLHKWDFAQQLFPSGKLAVDEAIK</sequence>
<feature type="binding site" evidence="7">
    <location>
        <position position="218"/>
    </location>
    <ligand>
        <name>FAD</name>
        <dbReference type="ChEBI" id="CHEBI:57692"/>
    </ligand>
</feature>
<keyword evidence="5" id="KW-0274">FAD</keyword>
<protein>
    <recommendedName>
        <fullName evidence="8">Amine oxidase domain-containing protein</fullName>
    </recommendedName>
</protein>
<keyword evidence="6" id="KW-0560">Oxidoreductase</keyword>
<evidence type="ECO:0000256" key="3">
    <source>
        <dbReference type="ARBA" id="ARBA00005995"/>
    </source>
</evidence>
<feature type="domain" description="Amine oxidase" evidence="8">
    <location>
        <begin position="18"/>
        <end position="110"/>
    </location>
</feature>
<keyword evidence="10" id="KW-1185">Reference proteome</keyword>
<name>W1PXN1_AMBTC</name>
<evidence type="ECO:0000256" key="1">
    <source>
        <dbReference type="ARBA" id="ARBA00001974"/>
    </source>
</evidence>
<dbReference type="SUPFAM" id="SSF54373">
    <property type="entry name" value="FAD-linked reductases, C-terminal domain"/>
    <property type="match status" value="1"/>
</dbReference>
<comment type="cofactor">
    <cofactor evidence="1">
        <name>FAD</name>
        <dbReference type="ChEBI" id="CHEBI:57692"/>
    </cofactor>
</comment>
<dbReference type="InterPro" id="IPR036188">
    <property type="entry name" value="FAD/NAD-bd_sf"/>
</dbReference>
<dbReference type="InterPro" id="IPR002937">
    <property type="entry name" value="Amino_oxidase"/>
</dbReference>
<comment type="pathway">
    <text evidence="2">Amine and polyamine degradation; spermine degradation.</text>
</comment>
<reference evidence="10" key="1">
    <citation type="journal article" date="2013" name="Science">
        <title>The Amborella genome and the evolution of flowering plants.</title>
        <authorList>
            <consortium name="Amborella Genome Project"/>
        </authorList>
    </citation>
    <scope>NUCLEOTIDE SEQUENCE [LARGE SCALE GENOMIC DNA]</scope>
</reference>
<evidence type="ECO:0000313" key="10">
    <source>
        <dbReference type="Proteomes" id="UP000017836"/>
    </source>
</evidence>
<dbReference type="Gene3D" id="3.50.50.60">
    <property type="entry name" value="FAD/NAD(P)-binding domain"/>
    <property type="match status" value="1"/>
</dbReference>
<dbReference type="PANTHER" id="PTHR10742">
    <property type="entry name" value="FLAVIN MONOAMINE OXIDASE"/>
    <property type="match status" value="1"/>
</dbReference>
<dbReference type="InterPro" id="IPR001613">
    <property type="entry name" value="Flavin_amine_oxidase"/>
</dbReference>
<evidence type="ECO:0000256" key="6">
    <source>
        <dbReference type="ARBA" id="ARBA00023002"/>
    </source>
</evidence>
<dbReference type="OMA" id="EAQAVDW"/>
<dbReference type="GO" id="GO:0050660">
    <property type="term" value="F:flavin adenine dinucleotide binding"/>
    <property type="evidence" value="ECO:0007669"/>
    <property type="project" value="EnsemblPlants"/>
</dbReference>
<dbReference type="OrthoDB" id="5046242at2759"/>
<organism evidence="9 10">
    <name type="scientific">Amborella trichopoda</name>
    <dbReference type="NCBI Taxonomy" id="13333"/>
    <lineage>
        <taxon>Eukaryota</taxon>
        <taxon>Viridiplantae</taxon>
        <taxon>Streptophyta</taxon>
        <taxon>Embryophyta</taxon>
        <taxon>Tracheophyta</taxon>
        <taxon>Spermatophyta</taxon>
        <taxon>Magnoliopsida</taxon>
        <taxon>Amborellales</taxon>
        <taxon>Amborellaceae</taxon>
        <taxon>Amborella</taxon>
    </lineage>
</organism>
<dbReference type="KEGG" id="atr:18440865"/>
<dbReference type="GO" id="GO:0046592">
    <property type="term" value="F:polyamine oxidase activity"/>
    <property type="evidence" value="ECO:0000318"/>
    <property type="project" value="GO_Central"/>
</dbReference>
<evidence type="ECO:0000256" key="7">
    <source>
        <dbReference type="PIRSR" id="PIRSR601613-1"/>
    </source>
</evidence>
<evidence type="ECO:0000256" key="4">
    <source>
        <dbReference type="ARBA" id="ARBA00022630"/>
    </source>
</evidence>
<feature type="binding site" evidence="7">
    <location>
        <position position="19"/>
    </location>
    <ligand>
        <name>FAD</name>
        <dbReference type="ChEBI" id="CHEBI:57692"/>
    </ligand>
</feature>
<dbReference type="Gene3D" id="3.90.660.10">
    <property type="match status" value="1"/>
</dbReference>
<evidence type="ECO:0000313" key="9">
    <source>
        <dbReference type="EMBL" id="ERN12646.1"/>
    </source>
</evidence>
<feature type="binding site" evidence="7">
    <location>
        <begin position="39"/>
        <end position="40"/>
    </location>
    <ligand>
        <name>FAD</name>
        <dbReference type="ChEBI" id="CHEBI:57692"/>
    </ligand>
</feature>
<gene>
    <name evidence="9" type="ORF">AMTR_s00025p00238590</name>
</gene>
<dbReference type="STRING" id="13333.W1PXN1"/>
<dbReference type="eggNOG" id="KOG0029">
    <property type="taxonomic scope" value="Eukaryota"/>
</dbReference>
<comment type="similarity">
    <text evidence="3">Belongs to the flavin monoamine oxidase family.</text>
</comment>
<dbReference type="GO" id="GO:0006598">
    <property type="term" value="P:polyamine catabolic process"/>
    <property type="evidence" value="ECO:0000318"/>
    <property type="project" value="GO_Central"/>
</dbReference>